<evidence type="ECO:0000313" key="2">
    <source>
        <dbReference type="Proteomes" id="UP000070319"/>
    </source>
</evidence>
<accession>A0A139KSN9</accession>
<sequence length="1046" mass="116757">MFQIINILEANLQGVWRGSRFKFSLCMAFVAFLSSCIFTDDIYDDNEAMVTLEFRNLAGTILGDGLDNRIETLRILAFDPTSGECLHNKLFYANEGDIVSLQVKADTYKFVFVANEPNPDVSPLNFVTYRSELDGVTLSESDINSVSLIPMVQEVVGVEVSQTQATITGDENYPDGSTYNPLPLKLRRLACRVDVVLEADEDLDALFTGVIFSNVPVGVSLLAKDNSSFDRTLSRSFTLANDPGYFENVALTSEQVAKGIVWAKRIPRVILPFTDFTPTDDEDMAVVFTVNSDGWRNPSCKLKILTIGDDGGSVVADNYSIPSNSYLSLAATIRTLMEVEAVVTEWGESKNDWQMQDRYLNVSQTVANITDYNGARVTFSSNMPQVKVLPGVYKGSETNPKVTEEIFNDLVLKDGDASSVSGTKTTYSTSRFSYTYDSATQTGIGYIDILVDEYNQIGTQDFRLILSAEDNYGGKLQREITVNVSQYGNRYNYFELYGKGYVGAFFRYNETGERVIIGQVTRVTKAGWTNLHLTGSRTSGTDWGEVDDLGGWRAEVLEGDEWLVISSTPSFDPVIGTDSPGKSQNFPVRTNEYKSEEDGTYVQGRGRIYFRIGTTSTLTSADSDPRYGVIRIRYCAGTYVKDDHYIYVRQGEADAYIYQNNSYSRKISPFNLTAREYRNNPATTDIPQLKSQYGGDALGTNYGTFVEFPSQAGAMFQWGQNRIDKPYTNYYRRAYNPSNDAVVGGDTGWFMSELQFYGAGNGSKTPIWDEKPDTDGDETVYDYNYKAQFELCPKGYHTPSDGPTNQLAYNGPYPNIYATGGTYSGKFVDVNHLGAVEADYVTGFAPHSEYSDQIVFSELRQSLFKTPLSGSNNVARVKNNNVSTDYWVFNTFGRTNYSTINNVDNEYNSQIEFESTVNDAINYTIGYYADGFFDRRPMKTKQLTDDIIDFAVSVDNAEIAYRGIVIFNDVTKASVFFPMPGRKAAGWGVLQEPGNRGYYLTASSGPSNYDTSQSVWKMSVGKFPPLGFQYRLPNYGESLRCVKNDE</sequence>
<dbReference type="Proteomes" id="UP000070319">
    <property type="component" value="Unassembled WGS sequence"/>
</dbReference>
<dbReference type="RefSeq" id="WP_061438026.1">
    <property type="nucleotide sequence ID" value="NZ_KQ968737.1"/>
</dbReference>
<proteinExistence type="predicted"/>
<dbReference type="EMBL" id="LTDF01000167">
    <property type="protein sequence ID" value="KXT42234.1"/>
    <property type="molecule type" value="Genomic_DNA"/>
</dbReference>
<organism evidence="1">
    <name type="scientific">Bacteroides intestinalis</name>
    <dbReference type="NCBI Taxonomy" id="329854"/>
    <lineage>
        <taxon>Bacteria</taxon>
        <taxon>Pseudomonadati</taxon>
        <taxon>Bacteroidota</taxon>
        <taxon>Bacteroidia</taxon>
        <taxon>Bacteroidales</taxon>
        <taxon>Bacteroidaceae</taxon>
        <taxon>Bacteroides</taxon>
    </lineage>
</organism>
<name>A0A139KSN9_9BACE</name>
<evidence type="ECO:0000313" key="1">
    <source>
        <dbReference type="EMBL" id="KXT42234.1"/>
    </source>
</evidence>
<dbReference type="AlphaFoldDB" id="A0A139KSN9"/>
<gene>
    <name evidence="1" type="ORF">HMPREF2531_04820</name>
</gene>
<comment type="caution">
    <text evidence="1">The sequence shown here is derived from an EMBL/GenBank/DDBJ whole genome shotgun (WGS) entry which is preliminary data.</text>
</comment>
<dbReference type="PATRIC" id="fig|329854.7.peg.4891"/>
<protein>
    <submittedName>
        <fullName evidence="1">Uncharacterized protein</fullName>
    </submittedName>
</protein>
<reference evidence="1 2" key="1">
    <citation type="submission" date="2016-02" db="EMBL/GenBank/DDBJ databases">
        <authorList>
            <person name="Wen L."/>
            <person name="He K."/>
            <person name="Yang H."/>
        </authorList>
    </citation>
    <scope>NUCLEOTIDE SEQUENCE [LARGE SCALE GENOMIC DNA]</scope>
    <source>
        <strain evidence="1 2">KLE1704</strain>
    </source>
</reference>